<dbReference type="Pfam" id="PF00072">
    <property type="entry name" value="Response_reg"/>
    <property type="match status" value="1"/>
</dbReference>
<feature type="modified residue" description="4-aspartylphosphate" evidence="3">
    <location>
        <position position="55"/>
    </location>
</feature>
<dbReference type="PROSITE" id="PS50110">
    <property type="entry name" value="RESPONSE_REGULATORY"/>
    <property type="match status" value="1"/>
</dbReference>
<dbReference type="PANTHER" id="PTHR37299:SF1">
    <property type="entry name" value="STAGE 0 SPORULATION PROTEIN A HOMOLOG"/>
    <property type="match status" value="1"/>
</dbReference>
<evidence type="ECO:0000313" key="7">
    <source>
        <dbReference type="Proteomes" id="UP000515847"/>
    </source>
</evidence>
<keyword evidence="3" id="KW-0597">Phosphoprotein</keyword>
<evidence type="ECO:0000256" key="2">
    <source>
        <dbReference type="ARBA" id="ARBA00024867"/>
    </source>
</evidence>
<dbReference type="SMART" id="SM00850">
    <property type="entry name" value="LytTR"/>
    <property type="match status" value="1"/>
</dbReference>
<comment type="function">
    <text evidence="2">May play the central regulatory role in sporulation. It may be an element of the effector pathway responsible for the activation of sporulation genes in response to nutritional stress. Spo0A may act in concert with spo0H (a sigma factor) to control the expression of some genes that are critical to the sporulation process.</text>
</comment>
<evidence type="ECO:0000256" key="3">
    <source>
        <dbReference type="PROSITE-ProRule" id="PRU00169"/>
    </source>
</evidence>
<dbReference type="SMART" id="SM00448">
    <property type="entry name" value="REC"/>
    <property type="match status" value="1"/>
</dbReference>
<organism evidence="6 7">
    <name type="scientific">Thermanaerosceptrum fracticalcis</name>
    <dbReference type="NCBI Taxonomy" id="1712410"/>
    <lineage>
        <taxon>Bacteria</taxon>
        <taxon>Bacillati</taxon>
        <taxon>Bacillota</taxon>
        <taxon>Clostridia</taxon>
        <taxon>Eubacteriales</taxon>
        <taxon>Peptococcaceae</taxon>
        <taxon>Thermanaerosceptrum</taxon>
    </lineage>
</organism>
<sequence>MITRVLIADDEDHICQELNYLLGQEKNVEVVAICSSGDEALENICQLKPDVVFLDIDMPGLDGIKLGNCLKNLKNCPYIIYVTAYDKFAVEAFKVGAKGYILKPFSDKDVKEQLTAAVTYLDEKGMQRSGQAPQTAAPFSRVVGELNGKMKLLDQEELLMVYAKNRSVYLRANGKDYQTSFSLSEFENKLHPGMFFRCHRNYIINLYKIKEVVPWFNGTYLLIMDDPEKTEIPVSRNNVKSFKELLGI</sequence>
<evidence type="ECO:0000259" key="5">
    <source>
        <dbReference type="PROSITE" id="PS50930"/>
    </source>
</evidence>
<dbReference type="Proteomes" id="UP000515847">
    <property type="component" value="Chromosome"/>
</dbReference>
<accession>A0A7G6E7L9</accession>
<dbReference type="InterPro" id="IPR046947">
    <property type="entry name" value="LytR-like"/>
</dbReference>
<dbReference type="InterPro" id="IPR011006">
    <property type="entry name" value="CheY-like_superfamily"/>
</dbReference>
<proteinExistence type="predicted"/>
<dbReference type="Gene3D" id="3.40.50.2300">
    <property type="match status" value="1"/>
</dbReference>
<dbReference type="GO" id="GO:0003677">
    <property type="term" value="F:DNA binding"/>
    <property type="evidence" value="ECO:0007669"/>
    <property type="project" value="InterPro"/>
</dbReference>
<reference evidence="6 7" key="1">
    <citation type="journal article" date="2019" name="Front. Microbiol.">
        <title>Thermoanaerosceptrum fracticalcis gen. nov. sp. nov., a Novel Fumarate-Fermenting Microorganism From a Deep Fractured Carbonate Aquifer of the US Great Basin.</title>
        <authorList>
            <person name="Hamilton-Brehm S.D."/>
            <person name="Stewart L.E."/>
            <person name="Zavarin M."/>
            <person name="Caldwell M."/>
            <person name="Lawson P.A."/>
            <person name="Onstott T.C."/>
            <person name="Grzymski J."/>
            <person name="Neveux I."/>
            <person name="Lollar B.S."/>
            <person name="Russell C.E."/>
            <person name="Moser D.P."/>
        </authorList>
    </citation>
    <scope>NUCLEOTIDE SEQUENCE [LARGE SCALE GENOMIC DNA]</scope>
    <source>
        <strain evidence="6 7">DRI-13</strain>
    </source>
</reference>
<dbReference type="RefSeq" id="WP_034420447.1">
    <property type="nucleotide sequence ID" value="NZ_CP045798.1"/>
</dbReference>
<dbReference type="AlphaFoldDB" id="A0A7G6E7L9"/>
<dbReference type="PROSITE" id="PS50930">
    <property type="entry name" value="HTH_LYTTR"/>
    <property type="match status" value="1"/>
</dbReference>
<dbReference type="GO" id="GO:0000156">
    <property type="term" value="F:phosphorelay response regulator activity"/>
    <property type="evidence" value="ECO:0007669"/>
    <property type="project" value="InterPro"/>
</dbReference>
<dbReference type="SUPFAM" id="SSF52172">
    <property type="entry name" value="CheY-like"/>
    <property type="match status" value="1"/>
</dbReference>
<dbReference type="Gene3D" id="2.40.50.40">
    <property type="match status" value="1"/>
</dbReference>
<dbReference type="InterPro" id="IPR007492">
    <property type="entry name" value="LytTR_DNA-bd_dom"/>
</dbReference>
<gene>
    <name evidence="6" type="ORF">BR63_18455</name>
</gene>
<dbReference type="PANTHER" id="PTHR37299">
    <property type="entry name" value="TRANSCRIPTIONAL REGULATOR-RELATED"/>
    <property type="match status" value="1"/>
</dbReference>
<dbReference type="InterPro" id="IPR001789">
    <property type="entry name" value="Sig_transdc_resp-reg_receiver"/>
</dbReference>
<dbReference type="OrthoDB" id="9809318at2"/>
<feature type="domain" description="Response regulatory" evidence="4">
    <location>
        <begin position="4"/>
        <end position="118"/>
    </location>
</feature>
<dbReference type="Pfam" id="PF04397">
    <property type="entry name" value="LytTR"/>
    <property type="match status" value="1"/>
</dbReference>
<evidence type="ECO:0000259" key="4">
    <source>
        <dbReference type="PROSITE" id="PS50110"/>
    </source>
</evidence>
<feature type="domain" description="HTH LytTR-type" evidence="5">
    <location>
        <begin position="146"/>
        <end position="248"/>
    </location>
</feature>
<evidence type="ECO:0000256" key="1">
    <source>
        <dbReference type="ARBA" id="ARBA00018672"/>
    </source>
</evidence>
<evidence type="ECO:0000313" key="6">
    <source>
        <dbReference type="EMBL" id="QNB48073.1"/>
    </source>
</evidence>
<keyword evidence="7" id="KW-1185">Reference proteome</keyword>
<dbReference type="EMBL" id="CP045798">
    <property type="protein sequence ID" value="QNB48073.1"/>
    <property type="molecule type" value="Genomic_DNA"/>
</dbReference>
<dbReference type="KEGG" id="tfr:BR63_18455"/>
<name>A0A7G6E7L9_THEFR</name>
<dbReference type="Gene3D" id="2.20.25.10">
    <property type="match status" value="1"/>
</dbReference>
<protein>
    <recommendedName>
        <fullName evidence="1">Stage 0 sporulation protein A homolog</fullName>
    </recommendedName>
</protein>